<protein>
    <submittedName>
        <fullName evidence="7">Sugar ABC transporter ATP-binding protein</fullName>
    </submittedName>
</protein>
<dbReference type="GO" id="GO:0005524">
    <property type="term" value="F:ATP binding"/>
    <property type="evidence" value="ECO:0007669"/>
    <property type="project" value="UniProtKB-KW"/>
</dbReference>
<dbReference type="AlphaFoldDB" id="A0A7J5B6Y5"/>
<dbReference type="OrthoDB" id="39350at2"/>
<keyword evidence="3" id="KW-0547">Nucleotide-binding</keyword>
<dbReference type="PROSITE" id="PS00211">
    <property type="entry name" value="ABC_TRANSPORTER_1"/>
    <property type="match status" value="1"/>
</dbReference>
<keyword evidence="8" id="KW-1185">Reference proteome</keyword>
<dbReference type="CDD" id="cd03215">
    <property type="entry name" value="ABC_Carb_Monos_II"/>
    <property type="match status" value="1"/>
</dbReference>
<evidence type="ECO:0000256" key="1">
    <source>
        <dbReference type="ARBA" id="ARBA00022448"/>
    </source>
</evidence>
<dbReference type="Proteomes" id="UP000490386">
    <property type="component" value="Unassembled WGS sequence"/>
</dbReference>
<comment type="caution">
    <text evidence="7">The sequence shown here is derived from an EMBL/GenBank/DDBJ whole genome shotgun (WGS) entry which is preliminary data.</text>
</comment>
<dbReference type="InterPro" id="IPR027417">
    <property type="entry name" value="P-loop_NTPase"/>
</dbReference>
<dbReference type="GO" id="GO:0016887">
    <property type="term" value="F:ATP hydrolysis activity"/>
    <property type="evidence" value="ECO:0007669"/>
    <property type="project" value="InterPro"/>
</dbReference>
<keyword evidence="1" id="KW-0813">Transport</keyword>
<evidence type="ECO:0000256" key="3">
    <source>
        <dbReference type="ARBA" id="ARBA00022741"/>
    </source>
</evidence>
<dbReference type="Gene3D" id="3.40.50.300">
    <property type="entry name" value="P-loop containing nucleotide triphosphate hydrolases"/>
    <property type="match status" value="2"/>
</dbReference>
<dbReference type="Pfam" id="PF00005">
    <property type="entry name" value="ABC_tran"/>
    <property type="match status" value="2"/>
</dbReference>
<evidence type="ECO:0000256" key="2">
    <source>
        <dbReference type="ARBA" id="ARBA00022737"/>
    </source>
</evidence>
<evidence type="ECO:0000259" key="6">
    <source>
        <dbReference type="PROSITE" id="PS50893"/>
    </source>
</evidence>
<dbReference type="RefSeq" id="WP_151422112.1">
    <property type="nucleotide sequence ID" value="NZ_WBJX01000001.1"/>
</dbReference>
<evidence type="ECO:0000256" key="4">
    <source>
        <dbReference type="ARBA" id="ARBA00022840"/>
    </source>
</evidence>
<feature type="domain" description="ABC transporter" evidence="6">
    <location>
        <begin position="35"/>
        <end position="270"/>
    </location>
</feature>
<keyword evidence="2" id="KW-0677">Repeat</keyword>
<keyword evidence="4 7" id="KW-0067">ATP-binding</keyword>
<dbReference type="PROSITE" id="PS50893">
    <property type="entry name" value="ABC_TRANSPORTER_2"/>
    <property type="match status" value="2"/>
</dbReference>
<dbReference type="InterPro" id="IPR017871">
    <property type="entry name" value="ABC_transporter-like_CS"/>
</dbReference>
<gene>
    <name evidence="7" type="ORF">F8O03_01720</name>
</gene>
<feature type="compositionally biased region" description="Low complexity" evidence="5">
    <location>
        <begin position="8"/>
        <end position="22"/>
    </location>
</feature>
<feature type="domain" description="ABC transporter" evidence="6">
    <location>
        <begin position="282"/>
        <end position="524"/>
    </location>
</feature>
<dbReference type="InterPro" id="IPR003439">
    <property type="entry name" value="ABC_transporter-like_ATP-bd"/>
</dbReference>
<dbReference type="InterPro" id="IPR050107">
    <property type="entry name" value="ABC_carbohydrate_import_ATPase"/>
</dbReference>
<dbReference type="PANTHER" id="PTHR43790:SF9">
    <property type="entry name" value="GALACTOFURANOSE TRANSPORTER ATP-BINDING PROTEIN YTFR"/>
    <property type="match status" value="1"/>
</dbReference>
<dbReference type="EMBL" id="WBJX01000001">
    <property type="protein sequence ID" value="KAB1639090.1"/>
    <property type="molecule type" value="Genomic_DNA"/>
</dbReference>
<reference evidence="7 8" key="1">
    <citation type="submission" date="2019-09" db="EMBL/GenBank/DDBJ databases">
        <title>Phylogeny of genus Pseudoclavibacter and closely related genus.</title>
        <authorList>
            <person name="Li Y."/>
        </authorList>
    </citation>
    <scope>NUCLEOTIDE SEQUENCE [LARGE SCALE GENOMIC DNA]</scope>
    <source>
        <strain evidence="7 8">THG-MD12</strain>
    </source>
</reference>
<dbReference type="InterPro" id="IPR003593">
    <property type="entry name" value="AAA+_ATPase"/>
</dbReference>
<dbReference type="SUPFAM" id="SSF52540">
    <property type="entry name" value="P-loop containing nucleoside triphosphate hydrolases"/>
    <property type="match status" value="2"/>
</dbReference>
<evidence type="ECO:0000313" key="7">
    <source>
        <dbReference type="EMBL" id="KAB1639090.1"/>
    </source>
</evidence>
<evidence type="ECO:0000313" key="8">
    <source>
        <dbReference type="Proteomes" id="UP000490386"/>
    </source>
</evidence>
<accession>A0A7J5B6Y5</accession>
<evidence type="ECO:0000256" key="5">
    <source>
        <dbReference type="SAM" id="MobiDB-lite"/>
    </source>
</evidence>
<organism evidence="7 8">
    <name type="scientific">Pseudoclavibacter terrae</name>
    <dbReference type="NCBI Taxonomy" id="1530195"/>
    <lineage>
        <taxon>Bacteria</taxon>
        <taxon>Bacillati</taxon>
        <taxon>Actinomycetota</taxon>
        <taxon>Actinomycetes</taxon>
        <taxon>Micrococcales</taxon>
        <taxon>Microbacteriaceae</taxon>
        <taxon>Pseudoclavibacter</taxon>
    </lineage>
</organism>
<dbReference type="PANTHER" id="PTHR43790">
    <property type="entry name" value="CARBOHYDRATE TRANSPORT ATP-BINDING PROTEIN MG119-RELATED"/>
    <property type="match status" value="1"/>
</dbReference>
<sequence length="548" mass="57715">MNASEVGAAAPDAVHPAAAPRPTATGQAQSIEPLLVATDLVKSYGPVKAVQGVSFVCHPGEVLALVGENGAGKSTVAKMLAGAVTPTSGTITVEDAPLASGSVRLSRRSGVRCAFQELALVPEWTVAENLSLPDGAPLRGFSQKKAITAASTLLESLELSQIDPRALVSDLSLANRQLVEIARAFAGEPKLLILDEASSALTPPGVEWLFARIRELTARGGSVIYVSHRLGEIAEIADRGIVLRDGGLAGEFSRGSWTDDELISLMAGRKAERFFPDPPARTDDGDVLEVEGLRAEGVHGISLTIGAGEIVGIGGLAGHGQAELLRTLFGASAATADSWTIDGDPVSRLTPVRGVRRGLGYVPEDRKKEGLALELGVGENLLAPWFKAWQLGGKPRLRRERGWLDGVLAALSVRTRGPLEAAGSLSGGNQQKLVFGRWMNRSRSVILLHDPTRGIDVRAKQELYGAIVDLAKQGVGVLWFSTEVEELVHVCHRVLVLYNGQVTDELAGERLTADAIVGAAVGATGSIQTVSAAELEEAARHTTTRSSR</sequence>
<proteinExistence type="predicted"/>
<name>A0A7J5B6Y5_9MICO</name>
<dbReference type="SMART" id="SM00382">
    <property type="entry name" value="AAA"/>
    <property type="match status" value="1"/>
</dbReference>
<dbReference type="CDD" id="cd03216">
    <property type="entry name" value="ABC_Carb_Monos_I"/>
    <property type="match status" value="1"/>
</dbReference>
<feature type="region of interest" description="Disordered" evidence="5">
    <location>
        <begin position="1"/>
        <end position="26"/>
    </location>
</feature>